<dbReference type="InterPro" id="IPR001356">
    <property type="entry name" value="HD"/>
</dbReference>
<organism evidence="16 17">
    <name type="scientific">Heracleum sosnowskyi</name>
    <dbReference type="NCBI Taxonomy" id="360622"/>
    <lineage>
        <taxon>Eukaryota</taxon>
        <taxon>Viridiplantae</taxon>
        <taxon>Streptophyta</taxon>
        <taxon>Embryophyta</taxon>
        <taxon>Tracheophyta</taxon>
        <taxon>Spermatophyta</taxon>
        <taxon>Magnoliopsida</taxon>
        <taxon>eudicotyledons</taxon>
        <taxon>Gunneridae</taxon>
        <taxon>Pentapetalae</taxon>
        <taxon>asterids</taxon>
        <taxon>campanulids</taxon>
        <taxon>Apiales</taxon>
        <taxon>Apiaceae</taxon>
        <taxon>Apioideae</taxon>
        <taxon>apioid superclade</taxon>
        <taxon>Tordylieae</taxon>
        <taxon>Tordyliinae</taxon>
        <taxon>Heracleum</taxon>
    </lineage>
</organism>
<dbReference type="GO" id="GO:0003677">
    <property type="term" value="F:DNA binding"/>
    <property type="evidence" value="ECO:0007669"/>
    <property type="project" value="UniProtKB-UniRule"/>
</dbReference>
<keyword evidence="13" id="KW-1133">Transmembrane helix</keyword>
<feature type="region of interest" description="Disordered" evidence="12">
    <location>
        <begin position="161"/>
        <end position="190"/>
    </location>
</feature>
<evidence type="ECO:0000259" key="14">
    <source>
        <dbReference type="PROSITE" id="PS50071"/>
    </source>
</evidence>
<keyword evidence="7" id="KW-0804">Transcription</keyword>
<comment type="subcellular location">
    <subcellularLocation>
        <location evidence="1 9 10">Nucleus</location>
    </subcellularLocation>
</comment>
<evidence type="ECO:0000259" key="15">
    <source>
        <dbReference type="PROSITE" id="PS50848"/>
    </source>
</evidence>
<evidence type="ECO:0000256" key="6">
    <source>
        <dbReference type="ARBA" id="ARBA00023155"/>
    </source>
</evidence>
<dbReference type="SUPFAM" id="SSF46689">
    <property type="entry name" value="Homeodomain-like"/>
    <property type="match status" value="1"/>
</dbReference>
<evidence type="ECO:0000256" key="4">
    <source>
        <dbReference type="ARBA" id="ARBA00023054"/>
    </source>
</evidence>
<dbReference type="InterPro" id="IPR009057">
    <property type="entry name" value="Homeodomain-like_sf"/>
</dbReference>
<keyword evidence="6 9" id="KW-0371">Homeobox</keyword>
<comment type="similarity">
    <text evidence="2">Belongs to the HD-ZIP homeobox family. Class IV subfamily.</text>
</comment>
<feature type="domain" description="Homeobox" evidence="14">
    <location>
        <begin position="177"/>
        <end position="237"/>
    </location>
</feature>
<evidence type="ECO:0000256" key="2">
    <source>
        <dbReference type="ARBA" id="ARBA00006789"/>
    </source>
</evidence>
<dbReference type="CDD" id="cd00086">
    <property type="entry name" value="homeodomain"/>
    <property type="match status" value="1"/>
</dbReference>
<evidence type="ECO:0000313" key="17">
    <source>
        <dbReference type="Proteomes" id="UP001237642"/>
    </source>
</evidence>
<evidence type="ECO:0000256" key="3">
    <source>
        <dbReference type="ARBA" id="ARBA00023015"/>
    </source>
</evidence>
<dbReference type="InterPro" id="IPR057993">
    <property type="entry name" value="HD-Zip_IV_C"/>
</dbReference>
<dbReference type="InterPro" id="IPR002913">
    <property type="entry name" value="START_lipid-bd_dom"/>
</dbReference>
<dbReference type="SUPFAM" id="SSF55961">
    <property type="entry name" value="Bet v1-like"/>
    <property type="match status" value="1"/>
</dbReference>
<dbReference type="CDD" id="cd08875">
    <property type="entry name" value="START_ArGLABRA2_like"/>
    <property type="match status" value="1"/>
</dbReference>
<feature type="coiled-coil region" evidence="11">
    <location>
        <begin position="243"/>
        <end position="303"/>
    </location>
</feature>
<reference evidence="16" key="2">
    <citation type="submission" date="2023-05" db="EMBL/GenBank/DDBJ databases">
        <authorList>
            <person name="Schelkunov M.I."/>
        </authorList>
    </citation>
    <scope>NUCLEOTIDE SEQUENCE</scope>
    <source>
        <strain evidence="16">Hsosn_3</strain>
        <tissue evidence="16">Leaf</tissue>
    </source>
</reference>
<evidence type="ECO:0000256" key="7">
    <source>
        <dbReference type="ARBA" id="ARBA00023163"/>
    </source>
</evidence>
<feature type="region of interest" description="Disordered" evidence="12">
    <location>
        <begin position="386"/>
        <end position="414"/>
    </location>
</feature>
<keyword evidence="3" id="KW-0805">Transcription regulation</keyword>
<dbReference type="SMART" id="SM00389">
    <property type="entry name" value="HOX"/>
    <property type="match status" value="1"/>
</dbReference>
<protein>
    <submittedName>
        <fullName evidence="16">Uncharacterized protein</fullName>
    </submittedName>
</protein>
<dbReference type="InterPro" id="IPR042160">
    <property type="entry name" value="HD-Zip_IV"/>
</dbReference>
<dbReference type="PROSITE" id="PS50848">
    <property type="entry name" value="START"/>
    <property type="match status" value="1"/>
</dbReference>
<keyword evidence="17" id="KW-1185">Reference proteome</keyword>
<evidence type="ECO:0000256" key="5">
    <source>
        <dbReference type="ARBA" id="ARBA00023125"/>
    </source>
</evidence>
<feature type="DNA-binding region" description="Homeobox" evidence="9">
    <location>
        <begin position="179"/>
        <end position="238"/>
    </location>
</feature>
<dbReference type="Gene3D" id="1.10.10.60">
    <property type="entry name" value="Homeodomain-like"/>
    <property type="match status" value="1"/>
</dbReference>
<feature type="domain" description="START" evidence="15">
    <location>
        <begin position="416"/>
        <end position="649"/>
    </location>
</feature>
<feature type="transmembrane region" description="Helical" evidence="13">
    <location>
        <begin position="894"/>
        <end position="916"/>
    </location>
</feature>
<dbReference type="PANTHER" id="PTHR45654:SF77">
    <property type="entry name" value="HOMEOBOX-LEUCINE ZIPPER PROTEIN MERISTEM L1"/>
    <property type="match status" value="1"/>
</dbReference>
<evidence type="ECO:0000256" key="13">
    <source>
        <dbReference type="SAM" id="Phobius"/>
    </source>
</evidence>
<evidence type="ECO:0000313" key="16">
    <source>
        <dbReference type="EMBL" id="KAK1361961.1"/>
    </source>
</evidence>
<dbReference type="PANTHER" id="PTHR45654">
    <property type="entry name" value="HOMEOBOX-LEUCINE ZIPPER PROTEIN MERISTEM L1"/>
    <property type="match status" value="1"/>
</dbReference>
<dbReference type="GO" id="GO:0008289">
    <property type="term" value="F:lipid binding"/>
    <property type="evidence" value="ECO:0007669"/>
    <property type="project" value="InterPro"/>
</dbReference>
<dbReference type="Proteomes" id="UP001237642">
    <property type="component" value="Unassembled WGS sequence"/>
</dbReference>
<gene>
    <name evidence="16" type="ORF">POM88_046435</name>
</gene>
<dbReference type="Pfam" id="PF01852">
    <property type="entry name" value="START"/>
    <property type="match status" value="1"/>
</dbReference>
<keyword evidence="8 9" id="KW-0539">Nucleus</keyword>
<keyword evidence="13" id="KW-0472">Membrane</keyword>
<evidence type="ECO:0000256" key="1">
    <source>
        <dbReference type="ARBA" id="ARBA00004123"/>
    </source>
</evidence>
<dbReference type="GO" id="GO:0005634">
    <property type="term" value="C:nucleus"/>
    <property type="evidence" value="ECO:0007669"/>
    <property type="project" value="UniProtKB-SubCell"/>
</dbReference>
<keyword evidence="13" id="KW-0812">Transmembrane</keyword>
<evidence type="ECO:0000256" key="11">
    <source>
        <dbReference type="SAM" id="Coils"/>
    </source>
</evidence>
<dbReference type="AlphaFoldDB" id="A0AAD8H8U8"/>
<dbReference type="GO" id="GO:0000981">
    <property type="term" value="F:DNA-binding transcription factor activity, RNA polymerase II-specific"/>
    <property type="evidence" value="ECO:0007669"/>
    <property type="project" value="InterPro"/>
</dbReference>
<dbReference type="PROSITE" id="PS50071">
    <property type="entry name" value="HOMEOBOX_2"/>
    <property type="match status" value="1"/>
</dbReference>
<proteinExistence type="inferred from homology"/>
<dbReference type="SMART" id="SM00234">
    <property type="entry name" value="START"/>
    <property type="match status" value="1"/>
</dbReference>
<reference evidence="16" key="1">
    <citation type="submission" date="2023-02" db="EMBL/GenBank/DDBJ databases">
        <title>Genome of toxic invasive species Heracleum sosnowskyi carries increased number of genes despite the absence of recent whole-genome duplications.</title>
        <authorList>
            <person name="Schelkunov M."/>
            <person name="Shtratnikova V."/>
            <person name="Makarenko M."/>
            <person name="Klepikova A."/>
            <person name="Omelchenko D."/>
            <person name="Novikova G."/>
            <person name="Obukhova E."/>
            <person name="Bogdanov V."/>
            <person name="Penin A."/>
            <person name="Logacheva M."/>
        </authorList>
    </citation>
    <scope>NUCLEOTIDE SEQUENCE</scope>
    <source>
        <strain evidence="16">Hsosn_3</strain>
        <tissue evidence="16">Leaf</tissue>
    </source>
</reference>
<name>A0AAD8H8U8_9APIA</name>
<evidence type="ECO:0000256" key="12">
    <source>
        <dbReference type="SAM" id="MobiDB-lite"/>
    </source>
</evidence>
<dbReference type="EMBL" id="JAUIZM010000010">
    <property type="protein sequence ID" value="KAK1361961.1"/>
    <property type="molecule type" value="Genomic_DNA"/>
</dbReference>
<sequence length="956" mass="102915">MLWHAQMEQNNSVTGREAGPRGVGGIQIGGGNNNQGAAAAWGGGGPGGVAAGAGGFPSGVAARGDPSDLAAAVAAFVAGGQSGYAADGLNGVAAGADSVPSGVAAVGDPSDLAAAGADSVPSGVAAVGDPSDLAAAVAAFLAGADGKSGYAADGPNGVAASADGVPSGVVLSSDSARENKRRKQRHSQQQIDAMETYFKDDPHPDRSQRNNIAVNLGLDPTQVKHWFQNKRTQVKSHGESDENDVLRTENDMLQVQRQQLIEAMSKRLCSQCSVGNSQQITQRNNLILENSRLRNELEMLKSTIAKYRGGQNQQNLPVTYQEPQNFSVTSQNQQNHPTLHDPQNLSTISPDPQNLPIAPMQNPPILSILSHRSQNLPIISEEGNAYSDPADRSQGCASTSINRSGEGIHPINVPTSPEFRQSLIELVVSAAEELKVMSMNAETLWTPSSADGETCVLNEVEYLSTFPNIFGSPRLGYTCEASRHIAGRVLLSPTQLLNILMDANEWAFTFFDIVSKALTLDVPSEGVNYNAALRVMAAEYHLPTPLVPNRRTYFARYCTQHCEGVWAVVDVSLDQILPAPENMTCKKMPSGCLIQQLSDGTSKVTWIEHVYVDYTGVSTIYKRPLLSGMGFGAKRWVSVLERQGQRIFSANVPSNTYVFNNLPMLSPEGRTGLLMFAERMVNHFIFGITGPRTGRWTQVNGNFGDDIRLMSTRAVDEPGLLSGTLLSVTTSFALSLAPNKVFNFLRDHKHRKEWDVCAVGRTEYQPLCCISFGEEARNGVSIYKVMRRPGHIELQESWSDPVASHIVFASTEIRTLDAILGGGDPNGQPLLPFGFTILPDGPSCPIDGSSGTLLTASFQILAAAVLKKACLNIQKKALIITRVEGSSSRMHTDIYSFISIAIDSFISCIILVHLRLVLSPAPGFGFEVIFDIMLDFWFISFGVTPVFGSLSYLFIM</sequence>
<dbReference type="Pfam" id="PF25797">
    <property type="entry name" value="PDF2_C"/>
    <property type="match status" value="1"/>
</dbReference>
<comment type="caution">
    <text evidence="16">The sequence shown here is derived from an EMBL/GenBank/DDBJ whole genome shotgun (WGS) entry which is preliminary data.</text>
</comment>
<dbReference type="InterPro" id="IPR017970">
    <property type="entry name" value="Homeobox_CS"/>
</dbReference>
<keyword evidence="5 9" id="KW-0238">DNA-binding</keyword>
<dbReference type="Pfam" id="PF00046">
    <property type="entry name" value="Homeodomain"/>
    <property type="match status" value="1"/>
</dbReference>
<feature type="transmembrane region" description="Helical" evidence="13">
    <location>
        <begin position="936"/>
        <end position="955"/>
    </location>
</feature>
<evidence type="ECO:0000256" key="10">
    <source>
        <dbReference type="RuleBase" id="RU000682"/>
    </source>
</evidence>
<evidence type="ECO:0000256" key="9">
    <source>
        <dbReference type="PROSITE-ProRule" id="PRU00108"/>
    </source>
</evidence>
<evidence type="ECO:0000256" key="8">
    <source>
        <dbReference type="ARBA" id="ARBA00023242"/>
    </source>
</evidence>
<dbReference type="PROSITE" id="PS00027">
    <property type="entry name" value="HOMEOBOX_1"/>
    <property type="match status" value="1"/>
</dbReference>
<keyword evidence="4 11" id="KW-0175">Coiled coil</keyword>
<accession>A0AAD8H8U8</accession>